<keyword evidence="3" id="KW-0804">Transcription</keyword>
<organism evidence="5 6">
    <name type="scientific">Sneathiella chinensis</name>
    <dbReference type="NCBI Taxonomy" id="349750"/>
    <lineage>
        <taxon>Bacteria</taxon>
        <taxon>Pseudomonadati</taxon>
        <taxon>Pseudomonadota</taxon>
        <taxon>Alphaproteobacteria</taxon>
        <taxon>Sneathiellales</taxon>
        <taxon>Sneathiellaceae</taxon>
        <taxon>Sneathiella</taxon>
    </lineage>
</organism>
<protein>
    <submittedName>
        <fullName evidence="5">Glycerol-3-phosphate regulon repressor</fullName>
    </submittedName>
</protein>
<evidence type="ECO:0000256" key="3">
    <source>
        <dbReference type="ARBA" id="ARBA00023163"/>
    </source>
</evidence>
<evidence type="ECO:0000313" key="5">
    <source>
        <dbReference type="EMBL" id="GLQ06790.1"/>
    </source>
</evidence>
<keyword evidence="1" id="KW-0678">Repressor</keyword>
<evidence type="ECO:0000313" key="6">
    <source>
        <dbReference type="Proteomes" id="UP001161409"/>
    </source>
</evidence>
<dbReference type="InterPro" id="IPR036388">
    <property type="entry name" value="WH-like_DNA-bd_sf"/>
</dbReference>
<comment type="caution">
    <text evidence="5">The sequence shown here is derived from an EMBL/GenBank/DDBJ whole genome shotgun (WGS) entry which is preliminary data.</text>
</comment>
<dbReference type="InterPro" id="IPR050313">
    <property type="entry name" value="Carb_Metab_HTH_regulators"/>
</dbReference>
<dbReference type="EMBL" id="BSNF01000007">
    <property type="protein sequence ID" value="GLQ06790.1"/>
    <property type="molecule type" value="Genomic_DNA"/>
</dbReference>
<accession>A0ABQ5U6K1</accession>
<keyword evidence="6" id="KW-1185">Reference proteome</keyword>
<dbReference type="InterPro" id="IPR037171">
    <property type="entry name" value="NagB/RpiA_transferase-like"/>
</dbReference>
<gene>
    <name evidence="5" type="primary">glpR</name>
    <name evidence="5" type="ORF">GCM10007924_20110</name>
</gene>
<sequence length="244" mass="26378">MTTAMTTPPLTDRQKQILDFTERDGFVTIERLAEIFSVSAQTVRRDIITLSEAGRLQRFHGGAGAIETHETLRLDYSHKENLSVSGKTAVARQAAALIPDGTSLYLDVGTTMEMTAKALNAHQGLNIFTNSMRVALALDISRHTIHVLGGRVAGKDGSLVSEDLPLTLSGLQLDFALIACSCIDDKERVMDFDLSKIAVKRAAMASATRTMLLATPDKFGRAALATIAPLQDFDHVIDGRPPST</sequence>
<dbReference type="SMART" id="SM01134">
    <property type="entry name" value="DeoRC"/>
    <property type="match status" value="1"/>
</dbReference>
<evidence type="ECO:0000256" key="2">
    <source>
        <dbReference type="ARBA" id="ARBA00023015"/>
    </source>
</evidence>
<dbReference type="InterPro" id="IPR014036">
    <property type="entry name" value="DeoR-like_C"/>
</dbReference>
<dbReference type="PANTHER" id="PTHR30363">
    <property type="entry name" value="HTH-TYPE TRANSCRIPTIONAL REGULATOR SRLR-RELATED"/>
    <property type="match status" value="1"/>
</dbReference>
<dbReference type="PRINTS" id="PR00037">
    <property type="entry name" value="HTHLACR"/>
</dbReference>
<dbReference type="Gene3D" id="3.30.750.70">
    <property type="entry name" value="4-hydroxybutyrate coenzyme like domains"/>
    <property type="match status" value="1"/>
</dbReference>
<dbReference type="Gene3D" id="1.10.10.10">
    <property type="entry name" value="Winged helix-like DNA-binding domain superfamily/Winged helix DNA-binding domain"/>
    <property type="match status" value="1"/>
</dbReference>
<dbReference type="PANTHER" id="PTHR30363:SF4">
    <property type="entry name" value="GLYCEROL-3-PHOSPHATE REGULON REPRESSOR"/>
    <property type="match status" value="1"/>
</dbReference>
<keyword evidence="2" id="KW-0805">Transcription regulation</keyword>
<dbReference type="Pfam" id="PF08220">
    <property type="entry name" value="HTH_DeoR"/>
    <property type="match status" value="1"/>
</dbReference>
<evidence type="ECO:0000256" key="1">
    <source>
        <dbReference type="ARBA" id="ARBA00022491"/>
    </source>
</evidence>
<name>A0ABQ5U6K1_9PROT</name>
<dbReference type="InterPro" id="IPR036390">
    <property type="entry name" value="WH_DNA-bd_sf"/>
</dbReference>
<reference evidence="5" key="2">
    <citation type="submission" date="2023-01" db="EMBL/GenBank/DDBJ databases">
        <title>Draft genome sequence of Sneathiella chinensis strain NBRC 103408.</title>
        <authorList>
            <person name="Sun Q."/>
            <person name="Mori K."/>
        </authorList>
    </citation>
    <scope>NUCLEOTIDE SEQUENCE</scope>
    <source>
        <strain evidence="5">NBRC 103408</strain>
    </source>
</reference>
<dbReference type="PROSITE" id="PS51000">
    <property type="entry name" value="HTH_DEOR_2"/>
    <property type="match status" value="1"/>
</dbReference>
<dbReference type="Pfam" id="PF00455">
    <property type="entry name" value="DeoRC"/>
    <property type="match status" value="1"/>
</dbReference>
<proteinExistence type="predicted"/>
<dbReference type="SUPFAM" id="SSF46785">
    <property type="entry name" value="Winged helix' DNA-binding domain"/>
    <property type="match status" value="1"/>
</dbReference>
<dbReference type="SUPFAM" id="SSF100950">
    <property type="entry name" value="NagB/RpiA/CoA transferase-like"/>
    <property type="match status" value="1"/>
</dbReference>
<dbReference type="Proteomes" id="UP001161409">
    <property type="component" value="Unassembled WGS sequence"/>
</dbReference>
<reference evidence="5" key="1">
    <citation type="journal article" date="2014" name="Int. J. Syst. Evol. Microbiol.">
        <title>Complete genome of a new Firmicutes species belonging to the dominant human colonic microbiota ('Ruminococcus bicirculans') reveals two chromosomes and a selective capacity to utilize plant glucans.</title>
        <authorList>
            <consortium name="NISC Comparative Sequencing Program"/>
            <person name="Wegmann U."/>
            <person name="Louis P."/>
            <person name="Goesmann A."/>
            <person name="Henrissat B."/>
            <person name="Duncan S.H."/>
            <person name="Flint H.J."/>
        </authorList>
    </citation>
    <scope>NUCLEOTIDE SEQUENCE</scope>
    <source>
        <strain evidence="5">NBRC 103408</strain>
    </source>
</reference>
<feature type="domain" description="HTH deoR-type" evidence="4">
    <location>
        <begin position="10"/>
        <end position="65"/>
    </location>
</feature>
<evidence type="ECO:0000259" key="4">
    <source>
        <dbReference type="PROSITE" id="PS51000"/>
    </source>
</evidence>
<dbReference type="SMART" id="SM00420">
    <property type="entry name" value="HTH_DEOR"/>
    <property type="match status" value="1"/>
</dbReference>
<dbReference type="InterPro" id="IPR001034">
    <property type="entry name" value="DeoR_HTH"/>
</dbReference>